<comment type="caution">
    <text evidence="1">The sequence shown here is derived from an EMBL/GenBank/DDBJ whole genome shotgun (WGS) entry which is preliminary data.</text>
</comment>
<proteinExistence type="predicted"/>
<evidence type="ECO:0000313" key="1">
    <source>
        <dbReference type="EMBL" id="KAG8186042.1"/>
    </source>
</evidence>
<reference evidence="1 2" key="1">
    <citation type="journal article" date="2022" name="Nat. Ecol. Evol.">
        <title>A masculinizing supergene underlies an exaggerated male reproductive morph in a spider.</title>
        <authorList>
            <person name="Hendrickx F."/>
            <person name="De Corte Z."/>
            <person name="Sonet G."/>
            <person name="Van Belleghem S.M."/>
            <person name="Kostlbacher S."/>
            <person name="Vangestel C."/>
        </authorList>
    </citation>
    <scope>NUCLEOTIDE SEQUENCE [LARGE SCALE GENOMIC DNA]</scope>
    <source>
        <strain evidence="1">W744_W776</strain>
    </source>
</reference>
<protein>
    <submittedName>
        <fullName evidence="1">Uncharacterized protein</fullName>
    </submittedName>
</protein>
<gene>
    <name evidence="1" type="ORF">JTE90_007428</name>
</gene>
<evidence type="ECO:0000313" key="2">
    <source>
        <dbReference type="Proteomes" id="UP000827092"/>
    </source>
</evidence>
<dbReference type="AlphaFoldDB" id="A0AAV6UP42"/>
<name>A0AAV6UP42_9ARAC</name>
<accession>A0AAV6UP42</accession>
<keyword evidence="2" id="KW-1185">Reference proteome</keyword>
<sequence length="68" mass="7605">MAEEQNADPELAELLANPESSLKLQHLETGKNQKLYCDVSTGSLRPYVFRKSYDDLCLNTCITSPTRG</sequence>
<dbReference type="Proteomes" id="UP000827092">
    <property type="component" value="Unassembled WGS sequence"/>
</dbReference>
<organism evidence="1 2">
    <name type="scientific">Oedothorax gibbosus</name>
    <dbReference type="NCBI Taxonomy" id="931172"/>
    <lineage>
        <taxon>Eukaryota</taxon>
        <taxon>Metazoa</taxon>
        <taxon>Ecdysozoa</taxon>
        <taxon>Arthropoda</taxon>
        <taxon>Chelicerata</taxon>
        <taxon>Arachnida</taxon>
        <taxon>Araneae</taxon>
        <taxon>Araneomorphae</taxon>
        <taxon>Entelegynae</taxon>
        <taxon>Araneoidea</taxon>
        <taxon>Linyphiidae</taxon>
        <taxon>Erigoninae</taxon>
        <taxon>Oedothorax</taxon>
    </lineage>
</organism>
<dbReference type="EMBL" id="JAFNEN010000315">
    <property type="protein sequence ID" value="KAG8186042.1"/>
    <property type="molecule type" value="Genomic_DNA"/>
</dbReference>